<reference evidence="1 2" key="1">
    <citation type="journal article" date="2011" name="J. Bacteriol.">
        <title>Genome Sequence of the Ruminal Bacterium Megasphaera elsdenii.</title>
        <authorList>
            <person name="Marx H."/>
            <person name="Graf A.B."/>
            <person name="Tatto N."/>
            <person name="Thallinger G.G."/>
            <person name="Mattanovich D."/>
            <person name="Sauer M."/>
        </authorList>
    </citation>
    <scope>NUCLEOTIDE SEQUENCE [LARGE SCALE GENOMIC DNA]</scope>
    <source>
        <strain evidence="1 2">DSM 20460</strain>
    </source>
</reference>
<gene>
    <name evidence="1" type="ORF">MELS_1072</name>
</gene>
<dbReference type="KEGG" id="med:MELS_1072"/>
<sequence length="77" mass="8929">MKHYNEYVDSRGWHYRAMPLIGGQPYAICYQRTPGGGWHRMKQMMLRMTLAEAKQDLDEYAAKKGWTGLTNYMGGNP</sequence>
<keyword evidence="2" id="KW-1185">Reference proteome</keyword>
<dbReference type="AlphaFoldDB" id="G0VPB6"/>
<dbReference type="HOGENOM" id="CLU_2633951_0_0_9"/>
<evidence type="ECO:0000313" key="1">
    <source>
        <dbReference type="EMBL" id="CCC73294.1"/>
    </source>
</evidence>
<dbReference type="STRING" id="1064535.MELS_1072"/>
<evidence type="ECO:0000313" key="2">
    <source>
        <dbReference type="Proteomes" id="UP000010111"/>
    </source>
</evidence>
<protein>
    <submittedName>
        <fullName evidence="1">Uncharacterized protein</fullName>
    </submittedName>
</protein>
<dbReference type="EMBL" id="HE576794">
    <property type="protein sequence ID" value="CCC73294.1"/>
    <property type="molecule type" value="Genomic_DNA"/>
</dbReference>
<dbReference type="Proteomes" id="UP000010111">
    <property type="component" value="Chromosome"/>
</dbReference>
<organism evidence="1 2">
    <name type="scientific">Megasphaera elsdenii DSM 20460</name>
    <dbReference type="NCBI Taxonomy" id="1064535"/>
    <lineage>
        <taxon>Bacteria</taxon>
        <taxon>Bacillati</taxon>
        <taxon>Bacillota</taxon>
        <taxon>Negativicutes</taxon>
        <taxon>Veillonellales</taxon>
        <taxon>Veillonellaceae</taxon>
        <taxon>Megasphaera</taxon>
    </lineage>
</organism>
<accession>G0VPB6</accession>
<proteinExistence type="predicted"/>
<name>G0VPB6_MEGEL</name>